<reference evidence="2 3" key="1">
    <citation type="submission" date="2016-05" db="EMBL/GenBank/DDBJ databases">
        <title>Genome sequencing reveals origins of a unique bacterial endosymbiosis in the earliest lineages of terrestrial Fungi.</title>
        <authorList>
            <consortium name="DOE Joint Genome Institute"/>
            <person name="Uehling J."/>
            <person name="Gryganskyi A."/>
            <person name="Hameed K."/>
            <person name="Tschaplinski T."/>
            <person name="Misztal P."/>
            <person name="Wu S."/>
            <person name="Desiro A."/>
            <person name="Vande Pol N."/>
            <person name="Du Z.-Y."/>
            <person name="Zienkiewicz A."/>
            <person name="Zienkiewicz K."/>
            <person name="Morin E."/>
            <person name="Tisserant E."/>
            <person name="Splivallo R."/>
            <person name="Hainaut M."/>
            <person name="Henrissat B."/>
            <person name="Ohm R."/>
            <person name="Kuo A."/>
            <person name="Yan J."/>
            <person name="Lipzen A."/>
            <person name="Nolan M."/>
            <person name="Labutti K."/>
            <person name="Barry K."/>
            <person name="Goldstein A."/>
            <person name="Labbe J."/>
            <person name="Schadt C."/>
            <person name="Tuskan G."/>
            <person name="Grigoriev I."/>
            <person name="Martin F."/>
            <person name="Vilgalys R."/>
            <person name="Bonito G."/>
        </authorList>
    </citation>
    <scope>NUCLEOTIDE SEQUENCE [LARGE SCALE GENOMIC DNA]</scope>
    <source>
        <strain evidence="2 3">AG-77</strain>
    </source>
</reference>
<dbReference type="AlphaFoldDB" id="A0A197JZ92"/>
<organism evidence="2 3">
    <name type="scientific">Linnemannia elongata AG-77</name>
    <dbReference type="NCBI Taxonomy" id="1314771"/>
    <lineage>
        <taxon>Eukaryota</taxon>
        <taxon>Fungi</taxon>
        <taxon>Fungi incertae sedis</taxon>
        <taxon>Mucoromycota</taxon>
        <taxon>Mortierellomycotina</taxon>
        <taxon>Mortierellomycetes</taxon>
        <taxon>Mortierellales</taxon>
        <taxon>Mortierellaceae</taxon>
        <taxon>Linnemannia</taxon>
    </lineage>
</organism>
<keyword evidence="3" id="KW-1185">Reference proteome</keyword>
<feature type="compositionally biased region" description="Low complexity" evidence="1">
    <location>
        <begin position="50"/>
        <end position="61"/>
    </location>
</feature>
<evidence type="ECO:0000256" key="1">
    <source>
        <dbReference type="SAM" id="MobiDB-lite"/>
    </source>
</evidence>
<dbReference type="Proteomes" id="UP000078512">
    <property type="component" value="Unassembled WGS sequence"/>
</dbReference>
<accession>A0A197JZ92</accession>
<proteinExistence type="predicted"/>
<dbReference type="EMBL" id="KV442034">
    <property type="protein sequence ID" value="OAQ30550.1"/>
    <property type="molecule type" value="Genomic_DNA"/>
</dbReference>
<feature type="region of interest" description="Disordered" evidence="1">
    <location>
        <begin position="48"/>
        <end position="77"/>
    </location>
</feature>
<evidence type="ECO:0000313" key="3">
    <source>
        <dbReference type="Proteomes" id="UP000078512"/>
    </source>
</evidence>
<sequence>MTIDLLLPHPFQHTPSPPSPFLLSLPTVRSITLALSLSWSVPVSVTRSMRTSPRACPSSRSRPPPSMPSTPCWQPTQHRLRCNSNSSFSNRNLFSSSNSSVRPRLACHYSCPTLPLPRRPLRPQLQSFCASPCHSTRLPPRLRRH</sequence>
<gene>
    <name evidence="2" type="ORF">K457DRAFT_1282222</name>
</gene>
<evidence type="ECO:0000313" key="2">
    <source>
        <dbReference type="EMBL" id="OAQ30550.1"/>
    </source>
</evidence>
<protein>
    <submittedName>
        <fullName evidence="2">Uncharacterized protein</fullName>
    </submittedName>
</protein>
<name>A0A197JZ92_9FUNG</name>